<dbReference type="AlphaFoldDB" id="A0A512RQ01"/>
<reference evidence="2 3" key="1">
    <citation type="submission" date="2019-07" db="EMBL/GenBank/DDBJ databases">
        <title>Whole genome shotgun sequence of Chitinophaga cymbidii NBRC 109752.</title>
        <authorList>
            <person name="Hosoyama A."/>
            <person name="Uohara A."/>
            <person name="Ohji S."/>
            <person name="Ichikawa N."/>
        </authorList>
    </citation>
    <scope>NUCLEOTIDE SEQUENCE [LARGE SCALE GENOMIC DNA]</scope>
    <source>
        <strain evidence="2 3">NBRC 109752</strain>
    </source>
</reference>
<dbReference type="EMBL" id="BKAU01000005">
    <property type="protein sequence ID" value="GEP97776.1"/>
    <property type="molecule type" value="Genomic_DNA"/>
</dbReference>
<gene>
    <name evidence="2" type="ORF">CCY01nite_40360</name>
</gene>
<evidence type="ECO:0000313" key="3">
    <source>
        <dbReference type="Proteomes" id="UP000321436"/>
    </source>
</evidence>
<accession>A0A512RQ01</accession>
<name>A0A512RQ01_9BACT</name>
<organism evidence="2 3">
    <name type="scientific">Chitinophaga cymbidii</name>
    <dbReference type="NCBI Taxonomy" id="1096750"/>
    <lineage>
        <taxon>Bacteria</taxon>
        <taxon>Pseudomonadati</taxon>
        <taxon>Bacteroidota</taxon>
        <taxon>Chitinophagia</taxon>
        <taxon>Chitinophagales</taxon>
        <taxon>Chitinophagaceae</taxon>
        <taxon>Chitinophaga</taxon>
    </lineage>
</organism>
<evidence type="ECO:0000313" key="2">
    <source>
        <dbReference type="EMBL" id="GEP97776.1"/>
    </source>
</evidence>
<keyword evidence="3" id="KW-1185">Reference proteome</keyword>
<evidence type="ECO:0000256" key="1">
    <source>
        <dbReference type="ARBA" id="ARBA00008791"/>
    </source>
</evidence>
<sequence>MLSPPQSPIPLTPVIAPRPNPPDLHIMKKIIAALDGLRLSQATIQTATALAAGMPAHLVGVFLDDFTRNSFSVYEAIEDGEFSEKRLKKLAEKDKQIRDHAVREFETACQEKGIQYSVHRDKSIAIQDLLRESIYADLLIINAHESFSRLEEPAPTRFLRDLLSDVQCPVLITPENYAPFEKVIMLYDGAPASVFAIKMFTHIMPGNLPVEVISVKENDLHLPENRLMKEFMKRHCPHAMYTVLKGDAENEILQRLLTEGPRSLVVLGAYQRSAVSRWFKASMADMLIKAVACPLFIAHNK</sequence>
<dbReference type="SUPFAM" id="SSF52402">
    <property type="entry name" value="Adenine nucleotide alpha hydrolases-like"/>
    <property type="match status" value="2"/>
</dbReference>
<comment type="caution">
    <text evidence="2">The sequence shown here is derived from an EMBL/GenBank/DDBJ whole genome shotgun (WGS) entry which is preliminary data.</text>
</comment>
<dbReference type="Proteomes" id="UP000321436">
    <property type="component" value="Unassembled WGS sequence"/>
</dbReference>
<dbReference type="Gene3D" id="3.40.50.12370">
    <property type="match status" value="1"/>
</dbReference>
<dbReference type="PANTHER" id="PTHR46268:SF25">
    <property type="entry name" value="USPA DOMAIN PROTEIN"/>
    <property type="match status" value="1"/>
</dbReference>
<comment type="similarity">
    <text evidence="1">Belongs to the universal stress protein A family.</text>
</comment>
<proteinExistence type="inferred from homology"/>
<dbReference type="PANTHER" id="PTHR46268">
    <property type="entry name" value="STRESS RESPONSE PROTEIN NHAX"/>
    <property type="match status" value="1"/>
</dbReference>
<protein>
    <submittedName>
        <fullName evidence="2">Uncharacterized protein</fullName>
    </submittedName>
</protein>